<name>A0A0L0NWQ5_CANAR</name>
<dbReference type="Proteomes" id="UP000037122">
    <property type="component" value="Unassembled WGS sequence"/>
</dbReference>
<protein>
    <submittedName>
        <fullName evidence="2">Uncharacterized protein</fullName>
    </submittedName>
</protein>
<dbReference type="AlphaFoldDB" id="A0A0L0NWQ5"/>
<evidence type="ECO:0000313" key="2">
    <source>
        <dbReference type="EMBL" id="KND98607.1"/>
    </source>
</evidence>
<evidence type="ECO:0000313" key="3">
    <source>
        <dbReference type="Proteomes" id="UP000037122"/>
    </source>
</evidence>
<dbReference type="VEuPathDB" id="FungiDB:QG37_04504"/>
<organism evidence="2 3">
    <name type="scientific">Candidozyma auris</name>
    <name type="common">Yeast</name>
    <name type="synonym">Candida auris</name>
    <dbReference type="NCBI Taxonomy" id="498019"/>
    <lineage>
        <taxon>Eukaryota</taxon>
        <taxon>Fungi</taxon>
        <taxon>Dikarya</taxon>
        <taxon>Ascomycota</taxon>
        <taxon>Saccharomycotina</taxon>
        <taxon>Pichiomycetes</taxon>
        <taxon>Metschnikowiaceae</taxon>
        <taxon>Candidozyma</taxon>
    </lineage>
</organism>
<proteinExistence type="predicted"/>
<sequence>MAMCISVSRGLVFVDKRQGGGKKLEAKTFGAWVFCRTNSTAVKQQTSTVHINLSILTWVEFNRGEASKGTRSSGRKETADKTTNRVNFGTV</sequence>
<gene>
    <name evidence="2" type="ORF">QG37_04504</name>
</gene>
<reference evidence="3" key="1">
    <citation type="journal article" date="2015" name="BMC Genomics">
        <title>Draft genome of a commonly misdiagnosed multidrug resistant pathogen Candida auris.</title>
        <authorList>
            <person name="Chatterjee S."/>
            <person name="Alampalli S.V."/>
            <person name="Nageshan R.K."/>
            <person name="Chettiar S.T."/>
            <person name="Joshi S."/>
            <person name="Tatu U.S."/>
        </authorList>
    </citation>
    <scope>NUCLEOTIDE SEQUENCE [LARGE SCALE GENOMIC DNA]</scope>
    <source>
        <strain evidence="3">6684</strain>
    </source>
</reference>
<feature type="region of interest" description="Disordered" evidence="1">
    <location>
        <begin position="65"/>
        <end position="91"/>
    </location>
</feature>
<evidence type="ECO:0000256" key="1">
    <source>
        <dbReference type="SAM" id="MobiDB-lite"/>
    </source>
</evidence>
<dbReference type="EMBL" id="LGST01000031">
    <property type="protein sequence ID" value="KND98607.1"/>
    <property type="molecule type" value="Genomic_DNA"/>
</dbReference>
<comment type="caution">
    <text evidence="2">The sequence shown here is derived from an EMBL/GenBank/DDBJ whole genome shotgun (WGS) entry which is preliminary data.</text>
</comment>
<accession>A0A0L0NWQ5</accession>
<feature type="compositionally biased region" description="Basic and acidic residues" evidence="1">
    <location>
        <begin position="65"/>
        <end position="83"/>
    </location>
</feature>